<dbReference type="InterPro" id="IPR029057">
    <property type="entry name" value="PRTase-like"/>
</dbReference>
<comment type="subunit">
    <text evidence="3">Homodimer.</text>
</comment>
<dbReference type="OrthoDB" id="7740853at2"/>
<evidence type="ECO:0000256" key="1">
    <source>
        <dbReference type="ARBA" id="ARBA00004496"/>
    </source>
</evidence>
<dbReference type="PANTHER" id="PTHR11776">
    <property type="entry name" value="ADENINE PHOSPHORIBOSYLTRANSFERASE"/>
    <property type="match status" value="1"/>
</dbReference>
<dbReference type="EMBL" id="SADE01000001">
    <property type="protein sequence ID" value="RVU38189.1"/>
    <property type="molecule type" value="Genomic_DNA"/>
</dbReference>
<evidence type="ECO:0000256" key="6">
    <source>
        <dbReference type="ARBA" id="ARBA00022679"/>
    </source>
</evidence>
<comment type="similarity">
    <text evidence="2">Belongs to the purine/pyrimidine phosphoribosyltransferase family.</text>
</comment>
<dbReference type="GO" id="GO:0003999">
    <property type="term" value="F:adenine phosphoribosyltransferase activity"/>
    <property type="evidence" value="ECO:0007669"/>
    <property type="project" value="TreeGrafter"/>
</dbReference>
<evidence type="ECO:0000313" key="11">
    <source>
        <dbReference type="Proteomes" id="UP000287447"/>
    </source>
</evidence>
<keyword evidence="11" id="KW-1185">Reference proteome</keyword>
<protein>
    <submittedName>
        <fullName evidence="10">Adenine phosphoribosyltransferase</fullName>
    </submittedName>
</protein>
<dbReference type="GO" id="GO:0006166">
    <property type="term" value="P:purine ribonucleoside salvage"/>
    <property type="evidence" value="ECO:0007669"/>
    <property type="project" value="UniProtKB-KW"/>
</dbReference>
<evidence type="ECO:0000256" key="8">
    <source>
        <dbReference type="ARBA" id="ARBA00025704"/>
    </source>
</evidence>
<dbReference type="Pfam" id="PF00156">
    <property type="entry name" value="Pribosyltran"/>
    <property type="match status" value="1"/>
</dbReference>
<gene>
    <name evidence="10" type="ORF">EOI86_02500</name>
</gene>
<organism evidence="10 11">
    <name type="scientific">Hwanghaeella grinnelliae</name>
    <dbReference type="NCBI Taxonomy" id="2500179"/>
    <lineage>
        <taxon>Bacteria</taxon>
        <taxon>Pseudomonadati</taxon>
        <taxon>Pseudomonadota</taxon>
        <taxon>Alphaproteobacteria</taxon>
        <taxon>Rhodospirillales</taxon>
        <taxon>Rhodospirillaceae</taxon>
        <taxon>Hwanghaeella</taxon>
    </lineage>
</organism>
<evidence type="ECO:0000256" key="7">
    <source>
        <dbReference type="ARBA" id="ARBA00022726"/>
    </source>
</evidence>
<name>A0A3S2W669_9PROT</name>
<dbReference type="PANTHER" id="PTHR11776:SF7">
    <property type="entry name" value="PHOSPHORIBOSYLTRANSFERASE DOMAIN-CONTAINING PROTEIN"/>
    <property type="match status" value="1"/>
</dbReference>
<comment type="caution">
    <text evidence="10">The sequence shown here is derived from an EMBL/GenBank/DDBJ whole genome shotgun (WGS) entry which is preliminary data.</text>
</comment>
<evidence type="ECO:0000256" key="2">
    <source>
        <dbReference type="ARBA" id="ARBA00008391"/>
    </source>
</evidence>
<reference evidence="11" key="1">
    <citation type="submission" date="2019-01" db="EMBL/GenBank/DDBJ databases">
        <title>Gri0909 isolated from a small marine red alga.</title>
        <authorList>
            <person name="Kim J."/>
            <person name="Jeong S.E."/>
            <person name="Jeon C.O."/>
        </authorList>
    </citation>
    <scope>NUCLEOTIDE SEQUENCE [LARGE SCALE GENOMIC DNA]</scope>
    <source>
        <strain evidence="11">Gri0909</strain>
    </source>
</reference>
<feature type="domain" description="Phosphoribosyltransferase" evidence="9">
    <location>
        <begin position="53"/>
        <end position="165"/>
    </location>
</feature>
<keyword evidence="4" id="KW-0963">Cytoplasm</keyword>
<accession>A0A3S2W669</accession>
<proteinExistence type="inferred from homology"/>
<dbReference type="AlphaFoldDB" id="A0A3S2W669"/>
<dbReference type="GO" id="GO:0005737">
    <property type="term" value="C:cytoplasm"/>
    <property type="evidence" value="ECO:0007669"/>
    <property type="project" value="UniProtKB-SubCell"/>
</dbReference>
<evidence type="ECO:0000256" key="3">
    <source>
        <dbReference type="ARBA" id="ARBA00011738"/>
    </source>
</evidence>
<sequence>MTDFPKAEVPADKGPRDDRWYLKLMAPNTKGEKFAWLDPTSIYINGAAFHDLLDDLVADLDGVDCDVVGGLDAMGFVLGSALAARLDVGFLPIRKAGKLCVETDAVSFTNYSGRTQNMEMRKPAFAPGTRVLLADQWVETGGTMEGAIQLVERQGGTVTGMAAVAIEENEVTDGFRQRYRCAAGVVPGTEWQRQCNAQYLESFADYTPWMAFPARRNG</sequence>
<dbReference type="SUPFAM" id="SSF53271">
    <property type="entry name" value="PRTase-like"/>
    <property type="match status" value="1"/>
</dbReference>
<dbReference type="CDD" id="cd06223">
    <property type="entry name" value="PRTases_typeI"/>
    <property type="match status" value="1"/>
</dbReference>
<keyword evidence="6 10" id="KW-0808">Transferase</keyword>
<evidence type="ECO:0000259" key="9">
    <source>
        <dbReference type="Pfam" id="PF00156"/>
    </source>
</evidence>
<dbReference type="Gene3D" id="3.40.50.2020">
    <property type="match status" value="1"/>
</dbReference>
<dbReference type="InterPro" id="IPR000836">
    <property type="entry name" value="PRTase_dom"/>
</dbReference>
<keyword evidence="7" id="KW-0660">Purine salvage</keyword>
<keyword evidence="5 10" id="KW-0328">Glycosyltransferase</keyword>
<dbReference type="InterPro" id="IPR050120">
    <property type="entry name" value="Adenine_PRTase"/>
</dbReference>
<evidence type="ECO:0000313" key="10">
    <source>
        <dbReference type="EMBL" id="RVU38189.1"/>
    </source>
</evidence>
<dbReference type="RefSeq" id="WP_127763561.1">
    <property type="nucleotide sequence ID" value="NZ_SADE01000001.1"/>
</dbReference>
<dbReference type="Proteomes" id="UP000287447">
    <property type="component" value="Unassembled WGS sequence"/>
</dbReference>
<comment type="pathway">
    <text evidence="8">Purine metabolism.</text>
</comment>
<evidence type="ECO:0000256" key="4">
    <source>
        <dbReference type="ARBA" id="ARBA00022490"/>
    </source>
</evidence>
<evidence type="ECO:0000256" key="5">
    <source>
        <dbReference type="ARBA" id="ARBA00022676"/>
    </source>
</evidence>
<comment type="subcellular location">
    <subcellularLocation>
        <location evidence="1">Cytoplasm</location>
    </subcellularLocation>
</comment>